<accession>A0A917MVQ7</accession>
<protein>
    <submittedName>
        <fullName evidence="1">Uncharacterized protein</fullName>
    </submittedName>
</protein>
<organism evidence="1 2">
    <name type="scientific">Filimonas zeae</name>
    <dbReference type="NCBI Taxonomy" id="1737353"/>
    <lineage>
        <taxon>Bacteria</taxon>
        <taxon>Pseudomonadati</taxon>
        <taxon>Bacteroidota</taxon>
        <taxon>Chitinophagia</taxon>
        <taxon>Chitinophagales</taxon>
        <taxon>Chitinophagaceae</taxon>
        <taxon>Filimonas</taxon>
    </lineage>
</organism>
<sequence>MTNNNLASIAQRLQQPTPPFFKKLRTIGLLMAATGGAVMAAQVELPAVVTQIASYLTVAGGIITSVSQMTVNTPELNTKN</sequence>
<dbReference type="Proteomes" id="UP000627292">
    <property type="component" value="Unassembled WGS sequence"/>
</dbReference>
<evidence type="ECO:0000313" key="2">
    <source>
        <dbReference type="Proteomes" id="UP000627292"/>
    </source>
</evidence>
<keyword evidence="2" id="KW-1185">Reference proteome</keyword>
<reference evidence="1" key="2">
    <citation type="submission" date="2020-09" db="EMBL/GenBank/DDBJ databases">
        <authorList>
            <person name="Sun Q."/>
            <person name="Zhou Y."/>
        </authorList>
    </citation>
    <scope>NUCLEOTIDE SEQUENCE</scope>
    <source>
        <strain evidence="1">CGMCC 1.15290</strain>
    </source>
</reference>
<name>A0A917MVQ7_9BACT</name>
<dbReference type="EMBL" id="BMIB01000002">
    <property type="protein sequence ID" value="GGH63497.1"/>
    <property type="molecule type" value="Genomic_DNA"/>
</dbReference>
<evidence type="ECO:0000313" key="1">
    <source>
        <dbReference type="EMBL" id="GGH63497.1"/>
    </source>
</evidence>
<comment type="caution">
    <text evidence="1">The sequence shown here is derived from an EMBL/GenBank/DDBJ whole genome shotgun (WGS) entry which is preliminary data.</text>
</comment>
<dbReference type="AlphaFoldDB" id="A0A917MVQ7"/>
<reference evidence="1" key="1">
    <citation type="journal article" date="2014" name="Int. J. Syst. Evol. Microbiol.">
        <title>Complete genome sequence of Corynebacterium casei LMG S-19264T (=DSM 44701T), isolated from a smear-ripened cheese.</title>
        <authorList>
            <consortium name="US DOE Joint Genome Institute (JGI-PGF)"/>
            <person name="Walter F."/>
            <person name="Albersmeier A."/>
            <person name="Kalinowski J."/>
            <person name="Ruckert C."/>
        </authorList>
    </citation>
    <scope>NUCLEOTIDE SEQUENCE</scope>
    <source>
        <strain evidence="1">CGMCC 1.15290</strain>
    </source>
</reference>
<dbReference type="RefSeq" id="WP_188951360.1">
    <property type="nucleotide sequence ID" value="NZ_BMIB01000002.1"/>
</dbReference>
<proteinExistence type="predicted"/>
<gene>
    <name evidence="1" type="ORF">GCM10011379_14470</name>
</gene>